<reference evidence="10" key="1">
    <citation type="submission" date="2020-06" db="EMBL/GenBank/DDBJ databases">
        <title>Isolation of Planomicrobium glaciei.</title>
        <authorList>
            <person name="Malisova L."/>
            <person name="Safrankova R."/>
            <person name="Jakubu V."/>
            <person name="Spanelova P."/>
        </authorList>
    </citation>
    <scope>NUCLEOTIDE SEQUENCE [LARGE SCALE GENOMIC DNA]</scope>
    <source>
        <strain evidence="10">NRL-ATB46093</strain>
    </source>
</reference>
<feature type="transmembrane region" description="Helical" evidence="5">
    <location>
        <begin position="144"/>
        <end position="163"/>
    </location>
</feature>
<comment type="subcellular location">
    <subcellularLocation>
        <location evidence="1">Membrane</location>
        <topology evidence="1">Multi-pass membrane protein</topology>
    </subcellularLocation>
</comment>
<dbReference type="AlphaFoldDB" id="A0A7H8QE48"/>
<evidence type="ECO:0000259" key="7">
    <source>
        <dbReference type="Pfam" id="PF01957"/>
    </source>
</evidence>
<dbReference type="RefSeq" id="WP_081720685.1">
    <property type="nucleotide sequence ID" value="NZ_CP051177.1"/>
</dbReference>
<feature type="transmembrane region" description="Helical" evidence="5">
    <location>
        <begin position="66"/>
        <end position="89"/>
    </location>
</feature>
<feature type="domain" description="NfeD-like C-terminal" evidence="7">
    <location>
        <begin position="220"/>
        <end position="273"/>
    </location>
</feature>
<proteinExistence type="predicted"/>
<evidence type="ECO:0000256" key="3">
    <source>
        <dbReference type="ARBA" id="ARBA00022989"/>
    </source>
</evidence>
<dbReference type="InterPro" id="IPR002810">
    <property type="entry name" value="NfeD-like_C"/>
</dbReference>
<dbReference type="InterPro" id="IPR056739">
    <property type="entry name" value="NfeD_membrane"/>
</dbReference>
<sequence>MHSLKGFLAFSLLFLSLLLFLDAVPEAADGSSVFAAESTAFGETESASTAPVLQNTEAPETFSSKAAAVLTHPLVVPVLLTIAALGLLLEFFTPGVGVPGIIGLISLVLFFYGHFVAGYAGFGSIALVIIGLGLLFTEFLIPGGILGILGIASILVSVFLAGGSLMSTAISIFIALIAATAGMVIIVKFFGKRPQLFKRLILTDATDTESGYVSAVNRPELIGQIAVTATALRPSGTIVLGEERIDAVSEGRFIDPNKQVKIIKVEGSRIVVRELEKQEEE</sequence>
<dbReference type="Gene3D" id="2.40.50.140">
    <property type="entry name" value="Nucleic acid-binding proteins"/>
    <property type="match status" value="1"/>
</dbReference>
<accession>A0A7H8QE48</accession>
<gene>
    <name evidence="9" type="ORF">HF394_15155</name>
</gene>
<evidence type="ECO:0000256" key="6">
    <source>
        <dbReference type="SAM" id="SignalP"/>
    </source>
</evidence>
<feature type="domain" description="NfeD integral membrane" evidence="8">
    <location>
        <begin position="75"/>
        <end position="188"/>
    </location>
</feature>
<keyword evidence="6" id="KW-0732">Signal</keyword>
<dbReference type="EMBL" id="CP051177">
    <property type="protein sequence ID" value="QKX51802.1"/>
    <property type="molecule type" value="Genomic_DNA"/>
</dbReference>
<evidence type="ECO:0000256" key="5">
    <source>
        <dbReference type="SAM" id="Phobius"/>
    </source>
</evidence>
<evidence type="ECO:0000256" key="1">
    <source>
        <dbReference type="ARBA" id="ARBA00004141"/>
    </source>
</evidence>
<evidence type="ECO:0000259" key="8">
    <source>
        <dbReference type="Pfam" id="PF24961"/>
    </source>
</evidence>
<dbReference type="Pfam" id="PF01957">
    <property type="entry name" value="NfeD"/>
    <property type="match status" value="1"/>
</dbReference>
<name>A0A7H8QE48_9BACL</name>
<protein>
    <submittedName>
        <fullName evidence="9">Uncharacterized protein</fullName>
    </submittedName>
</protein>
<feature type="chain" id="PRO_5038998650" evidence="6">
    <location>
        <begin position="28"/>
        <end position="281"/>
    </location>
</feature>
<feature type="transmembrane region" description="Helical" evidence="5">
    <location>
        <begin position="119"/>
        <end position="137"/>
    </location>
</feature>
<organism evidence="9 10">
    <name type="scientific">Planococcus glaciei</name>
    <dbReference type="NCBI Taxonomy" id="459472"/>
    <lineage>
        <taxon>Bacteria</taxon>
        <taxon>Bacillati</taxon>
        <taxon>Bacillota</taxon>
        <taxon>Bacilli</taxon>
        <taxon>Bacillales</taxon>
        <taxon>Caryophanaceae</taxon>
        <taxon>Planococcus</taxon>
    </lineage>
</organism>
<feature type="transmembrane region" description="Helical" evidence="5">
    <location>
        <begin position="96"/>
        <end position="113"/>
    </location>
</feature>
<feature type="transmembrane region" description="Helical" evidence="5">
    <location>
        <begin position="169"/>
        <end position="190"/>
    </location>
</feature>
<keyword evidence="10" id="KW-1185">Reference proteome</keyword>
<keyword evidence="3 5" id="KW-1133">Transmembrane helix</keyword>
<dbReference type="Proteomes" id="UP000509222">
    <property type="component" value="Chromosome"/>
</dbReference>
<dbReference type="PANTHER" id="PTHR33507:SF3">
    <property type="entry name" value="INNER MEMBRANE PROTEIN YBBJ"/>
    <property type="match status" value="1"/>
</dbReference>
<dbReference type="GO" id="GO:0005886">
    <property type="term" value="C:plasma membrane"/>
    <property type="evidence" value="ECO:0007669"/>
    <property type="project" value="TreeGrafter"/>
</dbReference>
<feature type="signal peptide" evidence="6">
    <location>
        <begin position="1"/>
        <end position="27"/>
    </location>
</feature>
<evidence type="ECO:0000256" key="2">
    <source>
        <dbReference type="ARBA" id="ARBA00022692"/>
    </source>
</evidence>
<evidence type="ECO:0000256" key="4">
    <source>
        <dbReference type="ARBA" id="ARBA00023136"/>
    </source>
</evidence>
<dbReference type="InterPro" id="IPR052165">
    <property type="entry name" value="Membrane_assoc_protease"/>
</dbReference>
<keyword evidence="2 5" id="KW-0812">Transmembrane</keyword>
<dbReference type="InterPro" id="IPR012340">
    <property type="entry name" value="NA-bd_OB-fold"/>
</dbReference>
<keyword evidence="4 5" id="KW-0472">Membrane</keyword>
<dbReference type="PANTHER" id="PTHR33507">
    <property type="entry name" value="INNER MEMBRANE PROTEIN YBBJ"/>
    <property type="match status" value="1"/>
</dbReference>
<evidence type="ECO:0000313" key="9">
    <source>
        <dbReference type="EMBL" id="QKX51802.1"/>
    </source>
</evidence>
<dbReference type="Pfam" id="PF24961">
    <property type="entry name" value="NfeD_membrane"/>
    <property type="match status" value="1"/>
</dbReference>
<evidence type="ECO:0000313" key="10">
    <source>
        <dbReference type="Proteomes" id="UP000509222"/>
    </source>
</evidence>